<reference evidence="2" key="1">
    <citation type="journal article" date="2019" name="Int. J. Syst. Evol. Microbiol.">
        <title>The Global Catalogue of Microorganisms (GCM) 10K type strain sequencing project: providing services to taxonomists for standard genome sequencing and annotation.</title>
        <authorList>
            <consortium name="The Broad Institute Genomics Platform"/>
            <consortium name="The Broad Institute Genome Sequencing Center for Infectious Disease"/>
            <person name="Wu L."/>
            <person name="Ma J."/>
        </authorList>
    </citation>
    <scope>NUCLEOTIDE SEQUENCE [LARGE SCALE GENOMIC DNA]</scope>
    <source>
        <strain evidence="2">KCTC 42424</strain>
    </source>
</reference>
<accession>A0ABV7VVL9</accession>
<organism evidence="1 2">
    <name type="scientific">Bacterioplanoides pacificum</name>
    <dbReference type="NCBI Taxonomy" id="1171596"/>
    <lineage>
        <taxon>Bacteria</taxon>
        <taxon>Pseudomonadati</taxon>
        <taxon>Pseudomonadota</taxon>
        <taxon>Gammaproteobacteria</taxon>
        <taxon>Oceanospirillales</taxon>
        <taxon>Oceanospirillaceae</taxon>
        <taxon>Bacterioplanoides</taxon>
    </lineage>
</organism>
<gene>
    <name evidence="1" type="ORF">ACFOMG_13180</name>
</gene>
<dbReference type="Proteomes" id="UP001595722">
    <property type="component" value="Unassembled WGS sequence"/>
</dbReference>
<dbReference type="RefSeq" id="WP_376867221.1">
    <property type="nucleotide sequence ID" value="NZ_JBHRYB010000013.1"/>
</dbReference>
<dbReference type="EMBL" id="JBHRYB010000013">
    <property type="protein sequence ID" value="MFC3681053.1"/>
    <property type="molecule type" value="Genomic_DNA"/>
</dbReference>
<evidence type="ECO:0000313" key="1">
    <source>
        <dbReference type="EMBL" id="MFC3681053.1"/>
    </source>
</evidence>
<sequence>MKHLLFLMAGVLCGGLAHYLYFYSTDHGPLVDRGVINALVQHADHPISEANNGCRLPRFKTVGSVLADLVAENSRNNYNALMAGCINQVCSLSLSYCKPWQHQECNQVFLQYRQDEQGRVITESFHCFDMP</sequence>
<evidence type="ECO:0000313" key="2">
    <source>
        <dbReference type="Proteomes" id="UP001595722"/>
    </source>
</evidence>
<comment type="caution">
    <text evidence="1">The sequence shown here is derived from an EMBL/GenBank/DDBJ whole genome shotgun (WGS) entry which is preliminary data.</text>
</comment>
<name>A0ABV7VVL9_9GAMM</name>
<protein>
    <submittedName>
        <fullName evidence="1">Uncharacterized protein</fullName>
    </submittedName>
</protein>
<proteinExistence type="predicted"/>
<keyword evidence="2" id="KW-1185">Reference proteome</keyword>